<dbReference type="PROSITE" id="PS00455">
    <property type="entry name" value="AMP_BINDING"/>
    <property type="match status" value="1"/>
</dbReference>
<dbReference type="AlphaFoldDB" id="A0A178BT68"/>
<dbReference type="Proteomes" id="UP000185904">
    <property type="component" value="Unassembled WGS sequence"/>
</dbReference>
<keyword evidence="3" id="KW-1185">Reference proteome</keyword>
<feature type="domain" description="AMP-dependent synthetase/ligase" evidence="1">
    <location>
        <begin position="121"/>
        <end position="487"/>
    </location>
</feature>
<organism evidence="2 3">
    <name type="scientific">Fonsecaea nubica</name>
    <dbReference type="NCBI Taxonomy" id="856822"/>
    <lineage>
        <taxon>Eukaryota</taxon>
        <taxon>Fungi</taxon>
        <taxon>Dikarya</taxon>
        <taxon>Ascomycota</taxon>
        <taxon>Pezizomycotina</taxon>
        <taxon>Eurotiomycetes</taxon>
        <taxon>Chaetothyriomycetidae</taxon>
        <taxon>Chaetothyriales</taxon>
        <taxon>Herpotrichiellaceae</taxon>
        <taxon>Fonsecaea</taxon>
    </lineage>
</organism>
<dbReference type="Pfam" id="PF00501">
    <property type="entry name" value="AMP-binding"/>
    <property type="match status" value="1"/>
</dbReference>
<evidence type="ECO:0000259" key="1">
    <source>
        <dbReference type="Pfam" id="PF00501"/>
    </source>
</evidence>
<dbReference type="EMBL" id="LVCJ01000165">
    <property type="protein sequence ID" value="OAL20122.1"/>
    <property type="molecule type" value="Genomic_DNA"/>
</dbReference>
<evidence type="ECO:0000313" key="3">
    <source>
        <dbReference type="Proteomes" id="UP000185904"/>
    </source>
</evidence>
<evidence type="ECO:0000313" key="2">
    <source>
        <dbReference type="EMBL" id="OAL20122.1"/>
    </source>
</evidence>
<dbReference type="RefSeq" id="XP_022494228.1">
    <property type="nucleotide sequence ID" value="XM_022649806.1"/>
</dbReference>
<dbReference type="InterPro" id="IPR045851">
    <property type="entry name" value="AMP-bd_C_sf"/>
</dbReference>
<protein>
    <submittedName>
        <fullName evidence="2">Acetoacetate-CoA ligase</fullName>
    </submittedName>
</protein>
<dbReference type="SUPFAM" id="SSF56801">
    <property type="entry name" value="Acetyl-CoA synthetase-like"/>
    <property type="match status" value="1"/>
</dbReference>
<dbReference type="Gene3D" id="3.40.50.12780">
    <property type="entry name" value="N-terminal domain of ligase-like"/>
    <property type="match status" value="1"/>
</dbReference>
<dbReference type="GO" id="GO:0030729">
    <property type="term" value="F:acetoacetate-CoA ligase activity"/>
    <property type="evidence" value="ECO:0007669"/>
    <property type="project" value="TreeGrafter"/>
</dbReference>
<dbReference type="Gene3D" id="3.30.300.30">
    <property type="match status" value="1"/>
</dbReference>
<reference evidence="2 3" key="1">
    <citation type="submission" date="2016-03" db="EMBL/GenBank/DDBJ databases">
        <title>The draft genome sequence of Fonsecaea nubica causative agent of cutaneous subcutaneous infection in human host.</title>
        <authorList>
            <person name="Costa F."/>
            <person name="Sybren D.H."/>
            <person name="Raittz R.T."/>
            <person name="Weiss V.A."/>
            <person name="Leao A.C."/>
            <person name="Gomes R."/>
            <person name="De Souza E.M."/>
            <person name="Pedrosa F.O."/>
            <person name="Steffens M.B."/>
            <person name="Bombassaro A."/>
            <person name="Tadra-Sfeir M.Z."/>
            <person name="Moreno L.F."/>
            <person name="Najafzadeh M.J."/>
            <person name="Felipe M.S."/>
            <person name="Teixeira M."/>
            <person name="Sun J."/>
            <person name="Xi L."/>
            <person name="Castro M.A."/>
            <person name="Vicente V.A."/>
        </authorList>
    </citation>
    <scope>NUCLEOTIDE SEQUENCE [LARGE SCALE GENOMIC DNA]</scope>
    <source>
        <strain evidence="2 3">CBS 269.64</strain>
    </source>
</reference>
<dbReference type="InterPro" id="IPR000873">
    <property type="entry name" value="AMP-dep_synth/lig_dom"/>
</dbReference>
<dbReference type="PANTHER" id="PTHR42921">
    <property type="entry name" value="ACETOACETYL-COA SYNTHETASE"/>
    <property type="match status" value="1"/>
</dbReference>
<sequence>MANVAAPRKLWQNADPTQTNMDKFRRQVNSKRRPAMKDYAELHAWSIDPRTASDFWADLFEFEGLAKHALHIKGSVLPQGAAMFPPPHFFPQVRMNFAQHLLNVDSLNPIVIYAVPEGAKAVRAITRQELREQVTVIADALRQAGVKKGDRVAAVISNCFETIVACLATLSIGALWSTSSPDMGTEGIMQRLEQIEPKIVFFESSVHYNGKLRSLTEKYEQCLGRLRKVADFKRAVLIIRDEPYSKEQPDSTTWDRFLSTAKGRPLTFEQLPFSHPGFIVYSSGTTGAPKCIVHSACGLLMQVKKDYLHLDVRPGDTVYQYTTTGWIMWAMVLCGLSYGGSVVVYDGSPLYPDPLVTLRLVEKLKISLFGTSARFLTDLQERNICPKQTNDLSSLRTVSSAGSVLTARVCEWFYDAGFPDTVHLVSGSGGTDLACSLVSGDPTSPVYSGEIQAPALGMAIDILDSAKDHPISLMNTGVPGELVCRQPFPSEPVEFWGTDGKTKYQKAYFERFGNNIWTQGDFVSSSPITGGFTMLGRRSVFQDGGKPFPSSTSPGSSGSLVHMLTEEIQSSDGVLNPSGVRFGSAEIYQAIEKFTEFEETICVGQRRPQDNDEAVILFVKMKDSQHLTKALIVSVRSAISTSLSPRHVPKFIFEVPEIPYTINGKKIELAVKQIVSGQVITPSGAVMNPESLKFFERFAHDSYLKQQVEEPKSRL</sequence>
<dbReference type="OrthoDB" id="10253869at2759"/>
<dbReference type="InterPro" id="IPR020845">
    <property type="entry name" value="AMP-binding_CS"/>
</dbReference>
<dbReference type="InterPro" id="IPR042099">
    <property type="entry name" value="ANL_N_sf"/>
</dbReference>
<dbReference type="PANTHER" id="PTHR42921:SF4">
    <property type="entry name" value="ACETOACETYL-COA SYNTHASE (AFU_ORTHOLOGUE AFUA_8G04770)"/>
    <property type="match status" value="1"/>
</dbReference>
<comment type="caution">
    <text evidence="2">The sequence shown here is derived from an EMBL/GenBank/DDBJ whole genome shotgun (WGS) entry which is preliminary data.</text>
</comment>
<gene>
    <name evidence="2" type="ORF">AYO20_11559</name>
</gene>
<dbReference type="GeneID" id="34594938"/>
<keyword evidence="2" id="KW-0436">Ligase</keyword>
<proteinExistence type="predicted"/>
<accession>A0A178BT68</accession>
<name>A0A178BT68_9EURO</name>